<evidence type="ECO:0000313" key="1">
    <source>
        <dbReference type="EMBL" id="KAJ1137784.1"/>
    </source>
</evidence>
<proteinExistence type="predicted"/>
<accession>A0AAV7QDT4</accession>
<organism evidence="1 2">
    <name type="scientific">Pleurodeles waltl</name>
    <name type="common">Iberian ribbed newt</name>
    <dbReference type="NCBI Taxonomy" id="8319"/>
    <lineage>
        <taxon>Eukaryota</taxon>
        <taxon>Metazoa</taxon>
        <taxon>Chordata</taxon>
        <taxon>Craniata</taxon>
        <taxon>Vertebrata</taxon>
        <taxon>Euteleostomi</taxon>
        <taxon>Amphibia</taxon>
        <taxon>Batrachia</taxon>
        <taxon>Caudata</taxon>
        <taxon>Salamandroidea</taxon>
        <taxon>Salamandridae</taxon>
        <taxon>Pleurodelinae</taxon>
        <taxon>Pleurodeles</taxon>
    </lineage>
</organism>
<dbReference type="Proteomes" id="UP001066276">
    <property type="component" value="Chromosome 6"/>
</dbReference>
<name>A0AAV7QDT4_PLEWA</name>
<reference evidence="1" key="1">
    <citation type="journal article" date="2022" name="bioRxiv">
        <title>Sequencing and chromosome-scale assembly of the giantPleurodeles waltlgenome.</title>
        <authorList>
            <person name="Brown T."/>
            <person name="Elewa A."/>
            <person name="Iarovenko S."/>
            <person name="Subramanian E."/>
            <person name="Araus A.J."/>
            <person name="Petzold A."/>
            <person name="Susuki M."/>
            <person name="Suzuki K.-i.T."/>
            <person name="Hayashi T."/>
            <person name="Toyoda A."/>
            <person name="Oliveira C."/>
            <person name="Osipova E."/>
            <person name="Leigh N.D."/>
            <person name="Simon A."/>
            <person name="Yun M.H."/>
        </authorList>
    </citation>
    <scope>NUCLEOTIDE SEQUENCE</scope>
    <source>
        <strain evidence="1">20211129_DDA</strain>
        <tissue evidence="1">Liver</tissue>
    </source>
</reference>
<dbReference type="EMBL" id="JANPWB010000010">
    <property type="protein sequence ID" value="KAJ1137784.1"/>
    <property type="molecule type" value="Genomic_DNA"/>
</dbReference>
<sequence length="69" mass="7516">MLRRPPDAEASPCSGGDAGNIWLCNMCPRVSLREPAARDRRVTARAPGVMNPKCETNGLSRYLPDVSCQ</sequence>
<evidence type="ECO:0000313" key="2">
    <source>
        <dbReference type="Proteomes" id="UP001066276"/>
    </source>
</evidence>
<protein>
    <submittedName>
        <fullName evidence="1">Uncharacterized protein</fullName>
    </submittedName>
</protein>
<comment type="caution">
    <text evidence="1">The sequence shown here is derived from an EMBL/GenBank/DDBJ whole genome shotgun (WGS) entry which is preliminary data.</text>
</comment>
<dbReference type="AlphaFoldDB" id="A0AAV7QDT4"/>
<gene>
    <name evidence="1" type="ORF">NDU88_004180</name>
</gene>
<keyword evidence="2" id="KW-1185">Reference proteome</keyword>